<feature type="signal peptide" evidence="1">
    <location>
        <begin position="1"/>
        <end position="18"/>
    </location>
</feature>
<keyword evidence="1" id="KW-0732">Signal</keyword>
<gene>
    <name evidence="2" type="ORF">JQU52_09375</name>
</gene>
<protein>
    <submittedName>
        <fullName evidence="2">Uncharacterized protein</fullName>
    </submittedName>
</protein>
<sequence>MKTSTLLFIALLPTLAVAETTLYGEINSSFNVSRSQNNALDKHSRSGVVDNGSYIGLRGSHPLGSSGNQLIWQTEQNAPTGYNGSTRDYMRQRKENSVFTR</sequence>
<organism evidence="2 3">
    <name type="scientific">Paralysiella testudinis</name>
    <dbReference type="NCBI Taxonomy" id="2809020"/>
    <lineage>
        <taxon>Bacteria</taxon>
        <taxon>Pseudomonadati</taxon>
        <taxon>Pseudomonadota</taxon>
        <taxon>Betaproteobacteria</taxon>
        <taxon>Neisseriales</taxon>
        <taxon>Neisseriaceae</taxon>
        <taxon>Paralysiella</taxon>
    </lineage>
</organism>
<dbReference type="EMBL" id="CP069798">
    <property type="protein sequence ID" value="QRQ80944.1"/>
    <property type="molecule type" value="Genomic_DNA"/>
</dbReference>
<reference evidence="2" key="1">
    <citation type="submission" date="2021-02" db="EMBL/GenBank/DDBJ databases">
        <title>Neisseriaceae sp. 26B isolated from the cloaca of a Common Toad-headed Turtle (Mesoclemmys nasuta).</title>
        <authorList>
            <person name="Spergser J."/>
            <person name="Busse H.-J."/>
        </authorList>
    </citation>
    <scope>NUCLEOTIDE SEQUENCE</scope>
    <source>
        <strain evidence="2">26B</strain>
    </source>
</reference>
<dbReference type="Gene3D" id="2.40.160.10">
    <property type="entry name" value="Porin"/>
    <property type="match status" value="1"/>
</dbReference>
<proteinExistence type="predicted"/>
<dbReference type="RefSeq" id="WP_230338238.1">
    <property type="nucleotide sequence ID" value="NZ_CP069798.1"/>
</dbReference>
<feature type="chain" id="PRO_5034048909" evidence="1">
    <location>
        <begin position="19"/>
        <end position="101"/>
    </location>
</feature>
<accession>A0A892ZHA5</accession>
<dbReference type="Proteomes" id="UP000653156">
    <property type="component" value="Chromosome"/>
</dbReference>
<evidence type="ECO:0000256" key="1">
    <source>
        <dbReference type="SAM" id="SignalP"/>
    </source>
</evidence>
<dbReference type="AlphaFoldDB" id="A0A892ZHA5"/>
<name>A0A892ZHA5_9NEIS</name>
<dbReference type="KEGG" id="ptes:JQU52_09375"/>
<evidence type="ECO:0000313" key="2">
    <source>
        <dbReference type="EMBL" id="QRQ80944.1"/>
    </source>
</evidence>
<dbReference type="InterPro" id="IPR023614">
    <property type="entry name" value="Porin_dom_sf"/>
</dbReference>
<evidence type="ECO:0000313" key="3">
    <source>
        <dbReference type="Proteomes" id="UP000653156"/>
    </source>
</evidence>
<keyword evidence="3" id="KW-1185">Reference proteome</keyword>
<dbReference type="SUPFAM" id="SSF56935">
    <property type="entry name" value="Porins"/>
    <property type="match status" value="1"/>
</dbReference>